<comment type="subcellular location">
    <subcellularLocation>
        <location evidence="1">Cell membrane</location>
        <topology evidence="1">Peripheral membrane protein</topology>
        <orientation evidence="1">Cytoplasmic side</orientation>
    </subcellularLocation>
</comment>
<organism evidence="3 4">
    <name type="scientific">Brevibacterium salitolerans</name>
    <dbReference type="NCBI Taxonomy" id="1403566"/>
    <lineage>
        <taxon>Bacteria</taxon>
        <taxon>Bacillati</taxon>
        <taxon>Actinomycetota</taxon>
        <taxon>Actinomycetes</taxon>
        <taxon>Micrococcales</taxon>
        <taxon>Brevibacteriaceae</taxon>
        <taxon>Brevibacterium</taxon>
    </lineage>
</organism>
<accession>A0ABP5IAM4</accession>
<comment type="function">
    <text evidence="1">Could be involved in insertion of integral membrane proteins into the membrane.</text>
</comment>
<dbReference type="PANTHER" id="PTHR33383">
    <property type="entry name" value="MEMBRANE PROTEIN INSERTION EFFICIENCY FACTOR-RELATED"/>
    <property type="match status" value="1"/>
</dbReference>
<sequence>MRRHEDTESSLPVWPSGRRARILHGVRLAPRMPFVWFMRAYRRLVSPLYGDVCRYYPSCSKYALDAFEVKGAVRGFVLTTWRVLRCNPLSSGGVDHVEGSVLHARSRAIWAAAGPTAPSVEADDEPDNGRMDKR</sequence>
<proteinExistence type="inferred from homology"/>
<comment type="similarity">
    <text evidence="1">Belongs to the UPF0161 family.</text>
</comment>
<evidence type="ECO:0000313" key="3">
    <source>
        <dbReference type="EMBL" id="GAA2094903.1"/>
    </source>
</evidence>
<gene>
    <name evidence="3" type="ORF">GCM10009823_14160</name>
</gene>
<dbReference type="SMART" id="SM01234">
    <property type="entry name" value="Haemolytic"/>
    <property type="match status" value="1"/>
</dbReference>
<dbReference type="EMBL" id="BAAAPZ010000004">
    <property type="protein sequence ID" value="GAA2094903.1"/>
    <property type="molecule type" value="Genomic_DNA"/>
</dbReference>
<reference evidence="4" key="1">
    <citation type="journal article" date="2019" name="Int. J. Syst. Evol. Microbiol.">
        <title>The Global Catalogue of Microorganisms (GCM) 10K type strain sequencing project: providing services to taxonomists for standard genome sequencing and annotation.</title>
        <authorList>
            <consortium name="The Broad Institute Genomics Platform"/>
            <consortium name="The Broad Institute Genome Sequencing Center for Infectious Disease"/>
            <person name="Wu L."/>
            <person name="Ma J."/>
        </authorList>
    </citation>
    <scope>NUCLEOTIDE SEQUENCE [LARGE SCALE GENOMIC DNA]</scope>
    <source>
        <strain evidence="4">JCM 15900</strain>
    </source>
</reference>
<dbReference type="InterPro" id="IPR002696">
    <property type="entry name" value="Membr_insert_effic_factor_YidD"/>
</dbReference>
<keyword evidence="1" id="KW-0472">Membrane</keyword>
<comment type="caution">
    <text evidence="3">The sequence shown here is derived from an EMBL/GenBank/DDBJ whole genome shotgun (WGS) entry which is preliminary data.</text>
</comment>
<evidence type="ECO:0000256" key="2">
    <source>
        <dbReference type="SAM" id="MobiDB-lite"/>
    </source>
</evidence>
<feature type="region of interest" description="Disordered" evidence="2">
    <location>
        <begin position="115"/>
        <end position="134"/>
    </location>
</feature>
<dbReference type="NCBIfam" id="TIGR00278">
    <property type="entry name" value="membrane protein insertion efficiency factor YidD"/>
    <property type="match status" value="1"/>
</dbReference>
<dbReference type="Proteomes" id="UP001500984">
    <property type="component" value="Unassembled WGS sequence"/>
</dbReference>
<protein>
    <recommendedName>
        <fullName evidence="1">Putative membrane protein insertion efficiency factor</fullName>
    </recommendedName>
</protein>
<dbReference type="Pfam" id="PF01809">
    <property type="entry name" value="YidD"/>
    <property type="match status" value="1"/>
</dbReference>
<name>A0ABP5IAM4_9MICO</name>
<dbReference type="PANTHER" id="PTHR33383:SF1">
    <property type="entry name" value="MEMBRANE PROTEIN INSERTION EFFICIENCY FACTOR-RELATED"/>
    <property type="match status" value="1"/>
</dbReference>
<dbReference type="HAMAP" id="MF_00386">
    <property type="entry name" value="UPF0161_YidD"/>
    <property type="match status" value="1"/>
</dbReference>
<evidence type="ECO:0000313" key="4">
    <source>
        <dbReference type="Proteomes" id="UP001500984"/>
    </source>
</evidence>
<keyword evidence="1" id="KW-1003">Cell membrane</keyword>
<keyword evidence="4" id="KW-1185">Reference proteome</keyword>
<evidence type="ECO:0000256" key="1">
    <source>
        <dbReference type="HAMAP-Rule" id="MF_00386"/>
    </source>
</evidence>